<dbReference type="PANTHER" id="PTHR43157:SF22">
    <property type="entry name" value="SHORT-CHAIN DEHYDROGENASE_REDUCTASE PHMF"/>
    <property type="match status" value="1"/>
</dbReference>
<dbReference type="EMBL" id="LFMY01000010">
    <property type="protein sequence ID" value="OKL57993.1"/>
    <property type="molecule type" value="Genomic_DNA"/>
</dbReference>
<dbReference type="STRING" id="1441469.A0A225AFT0"/>
<keyword evidence="1" id="KW-0560">Oxidoreductase</keyword>
<dbReference type="GO" id="GO:0016491">
    <property type="term" value="F:oxidoreductase activity"/>
    <property type="evidence" value="ECO:0007669"/>
    <property type="project" value="UniProtKB-KW"/>
</dbReference>
<gene>
    <name evidence="2" type="ORF">UA08_06498</name>
</gene>
<dbReference type="PRINTS" id="PR00081">
    <property type="entry name" value="GDHRDH"/>
</dbReference>
<evidence type="ECO:0000313" key="2">
    <source>
        <dbReference type="EMBL" id="OKL57993.1"/>
    </source>
</evidence>
<dbReference type="PANTHER" id="PTHR43157">
    <property type="entry name" value="PHOSPHATIDYLINOSITOL-GLYCAN BIOSYNTHESIS CLASS F PROTEIN-RELATED"/>
    <property type="match status" value="1"/>
</dbReference>
<dbReference type="Gene3D" id="3.40.50.720">
    <property type="entry name" value="NAD(P)-binding Rossmann-like Domain"/>
    <property type="match status" value="1"/>
</dbReference>
<evidence type="ECO:0000256" key="1">
    <source>
        <dbReference type="ARBA" id="ARBA00023002"/>
    </source>
</evidence>
<dbReference type="OrthoDB" id="542013at2759"/>
<dbReference type="AlphaFoldDB" id="A0A225AFT0"/>
<protein>
    <submittedName>
        <fullName evidence="2">Uncharacterized protein</fullName>
    </submittedName>
</protein>
<proteinExistence type="predicted"/>
<dbReference type="RefSeq" id="XP_020118114.1">
    <property type="nucleotide sequence ID" value="XM_020268782.1"/>
</dbReference>
<dbReference type="SUPFAM" id="SSF51735">
    <property type="entry name" value="NAD(P)-binding Rossmann-fold domains"/>
    <property type="match status" value="1"/>
</dbReference>
<comment type="caution">
    <text evidence="2">The sequence shown here is derived from an EMBL/GenBank/DDBJ whole genome shotgun (WGS) entry which is preliminary data.</text>
</comment>
<dbReference type="GeneID" id="31006253"/>
<dbReference type="InterPro" id="IPR036291">
    <property type="entry name" value="NAD(P)-bd_dom_sf"/>
</dbReference>
<keyword evidence="3" id="KW-1185">Reference proteome</keyword>
<organism evidence="2 3">
    <name type="scientific">Talaromyces atroroseus</name>
    <dbReference type="NCBI Taxonomy" id="1441469"/>
    <lineage>
        <taxon>Eukaryota</taxon>
        <taxon>Fungi</taxon>
        <taxon>Dikarya</taxon>
        <taxon>Ascomycota</taxon>
        <taxon>Pezizomycotina</taxon>
        <taxon>Eurotiomycetes</taxon>
        <taxon>Eurotiomycetidae</taxon>
        <taxon>Eurotiales</taxon>
        <taxon>Trichocomaceae</taxon>
        <taxon>Talaromyces</taxon>
        <taxon>Talaromyces sect. Trachyspermi</taxon>
    </lineage>
</organism>
<sequence length="368" mass="40641">MSLCLRSPLVARLSGSSWEKRPTAFPTMLAIRPNHTTSSSMRKFTQKSLQDPKLSFAGRTILVTGANSGLGFEAASKFTVLGASRVILGVRSLEKGAETQNFIEKRTGKLGIVEPWHLDMNDYGSVRNFATHASTELDQLDIVVLNAGVFSVNYRPSLYGWEETLQVNLLSTAYLALLILPKLRASPHTSLLEFVSSRRHEVLNISDEQKIAPNLLEKFNSPSNFKSSQQYQVSKRFLICFMQALASLVNPTYDGVTIMAVCPGYCQSNLSRGHTGISAAILRGLLNTFVLRTAEQGSRTFVSGAALGPEAHGKFWYDDGIHETSANPASGPDEDQFKWRVWKEIVEALEKDLPEITNSVKLLEETKA</sequence>
<evidence type="ECO:0000313" key="3">
    <source>
        <dbReference type="Proteomes" id="UP000214365"/>
    </source>
</evidence>
<reference evidence="2 3" key="1">
    <citation type="submission" date="2015-06" db="EMBL/GenBank/DDBJ databases">
        <title>Talaromyces atroroseus IBT 11181 draft genome.</title>
        <authorList>
            <person name="Rasmussen K.B."/>
            <person name="Rasmussen S."/>
            <person name="Petersen B."/>
            <person name="Sicheritz-Ponten T."/>
            <person name="Mortensen U.H."/>
            <person name="Thrane U."/>
        </authorList>
    </citation>
    <scope>NUCLEOTIDE SEQUENCE [LARGE SCALE GENOMIC DNA]</scope>
    <source>
        <strain evidence="2 3">IBT 11181</strain>
    </source>
</reference>
<dbReference type="InterPro" id="IPR002347">
    <property type="entry name" value="SDR_fam"/>
</dbReference>
<dbReference type="Pfam" id="PF00106">
    <property type="entry name" value="adh_short"/>
    <property type="match status" value="1"/>
</dbReference>
<name>A0A225AFT0_TALAT</name>
<dbReference type="Proteomes" id="UP000214365">
    <property type="component" value="Unassembled WGS sequence"/>
</dbReference>
<accession>A0A225AFT0</accession>